<evidence type="ECO:0000256" key="7">
    <source>
        <dbReference type="ARBA" id="ARBA00023136"/>
    </source>
</evidence>
<proteinExistence type="predicted"/>
<keyword evidence="4 8" id="KW-0812">Transmembrane</keyword>
<dbReference type="InterPro" id="IPR014729">
    <property type="entry name" value="Rossmann-like_a/b/a_fold"/>
</dbReference>
<dbReference type="Pfam" id="PF00999">
    <property type="entry name" value="Na_H_Exchanger"/>
    <property type="match status" value="1"/>
</dbReference>
<sequence>MKWLDDIGVQLPIANPTWIFFLVLTIILIAPIFLSKFRIPHIIGMILAGMVIGEHGFNMLERDSSFELFSKVGVYYIMFLAGLEMNLEDFKQNRFKALTFACYTFFIPALLGVWTSRVLLDYNLATSLLLASLYGSHTLIAYPVISRYGLSRLRSISITVGGTAIAVILSLLMLAIIVGHYRGEVTQMFWILMFFKIAVVFFLILFFFPRIGRWFFRKYEDNITQFIFVLAMVFLSGGMFELAGLEGILGAFLAGLVLNRLIPTLSPLMNRLEFVGNAIFIPYFLIGVGMMIDIHAVFIGGETLRVALVMTVVATVSKWLSAFLTQKTFRMHADERSIIFGLSNAHAAAALAAVLIGNKVEISPGVPLLNDAILNGAIVMILFSCLISSIVTEHAAHKVIVRENLEGQENEIKEEENILIPIANPDTIDYLIKTALLVKAPKRKKGMTALCVMNDNTSSQTQQAQNKRCLERAVQIAAATDVMMHTVTRFDLNVASGIIHTLKEYSASEIIIGMHHKTTMVDSFWGTTAENLLQGTYRQMMILKYLIPPNTLRRMVVAVPPKAEYEIGFFKWVERLCRMGTRLGCRVHFFAPSDTWRYIQGYIYDKHRTMRFGYTELEDWNDLPSLAKHVNYDHLLVIVTARRGFVSYQPSFERLSSQLSRHFAEKSLIIVYPDQHGDPQEISSFSEPRHHNESQQHYENMLHRIYKWFKKN</sequence>
<evidence type="ECO:0000256" key="3">
    <source>
        <dbReference type="ARBA" id="ARBA00022449"/>
    </source>
</evidence>
<feature type="transmembrane region" description="Helical" evidence="8">
    <location>
        <begin position="337"/>
        <end position="357"/>
    </location>
</feature>
<feature type="transmembrane region" description="Helical" evidence="8">
    <location>
        <begin position="187"/>
        <end position="207"/>
    </location>
</feature>
<dbReference type="AlphaFoldDB" id="A0A5J4R429"/>
<keyword evidence="3" id="KW-0050">Antiport</keyword>
<evidence type="ECO:0000256" key="2">
    <source>
        <dbReference type="ARBA" id="ARBA00022448"/>
    </source>
</evidence>
<evidence type="ECO:0000256" key="5">
    <source>
        <dbReference type="ARBA" id="ARBA00022989"/>
    </source>
</evidence>
<feature type="transmembrane region" description="Helical" evidence="8">
    <location>
        <begin position="304"/>
        <end position="325"/>
    </location>
</feature>
<evidence type="ECO:0000256" key="1">
    <source>
        <dbReference type="ARBA" id="ARBA00004141"/>
    </source>
</evidence>
<keyword evidence="7 8" id="KW-0472">Membrane</keyword>
<feature type="transmembrane region" description="Helical" evidence="8">
    <location>
        <begin position="156"/>
        <end position="181"/>
    </location>
</feature>
<dbReference type="Gene3D" id="1.20.1530.20">
    <property type="match status" value="1"/>
</dbReference>
<feature type="transmembrane region" description="Helical" evidence="8">
    <location>
        <begin position="95"/>
        <end position="116"/>
    </location>
</feature>
<dbReference type="SUPFAM" id="SSF52402">
    <property type="entry name" value="Adenine nucleotide alpha hydrolases-like"/>
    <property type="match status" value="1"/>
</dbReference>
<dbReference type="GO" id="GO:1902600">
    <property type="term" value="P:proton transmembrane transport"/>
    <property type="evidence" value="ECO:0007669"/>
    <property type="project" value="InterPro"/>
</dbReference>
<evidence type="ECO:0000256" key="8">
    <source>
        <dbReference type="SAM" id="Phobius"/>
    </source>
</evidence>
<feature type="transmembrane region" description="Helical" evidence="8">
    <location>
        <begin position="274"/>
        <end position="298"/>
    </location>
</feature>
<comment type="subcellular location">
    <subcellularLocation>
        <location evidence="1">Membrane</location>
        <topology evidence="1">Multi-pass membrane protein</topology>
    </subcellularLocation>
</comment>
<feature type="transmembrane region" description="Helical" evidence="8">
    <location>
        <begin position="66"/>
        <end position="83"/>
    </location>
</feature>
<dbReference type="InterPro" id="IPR038770">
    <property type="entry name" value="Na+/solute_symporter_sf"/>
</dbReference>
<protein>
    <submittedName>
        <fullName evidence="10">Na(+)/H(+)-K(+) antiporter GerN</fullName>
    </submittedName>
</protein>
<feature type="domain" description="Cation/H+ exchanger transmembrane" evidence="9">
    <location>
        <begin position="25"/>
        <end position="393"/>
    </location>
</feature>
<keyword evidence="6" id="KW-0406">Ion transport</keyword>
<gene>
    <name evidence="10" type="ORF">EZS27_022235</name>
</gene>
<evidence type="ECO:0000256" key="6">
    <source>
        <dbReference type="ARBA" id="ARBA00023065"/>
    </source>
</evidence>
<evidence type="ECO:0000313" key="10">
    <source>
        <dbReference type="EMBL" id="KAA6328907.1"/>
    </source>
</evidence>
<dbReference type="Gene3D" id="3.40.50.620">
    <property type="entry name" value="HUPs"/>
    <property type="match status" value="1"/>
</dbReference>
<feature type="transmembrane region" description="Helical" evidence="8">
    <location>
        <begin position="372"/>
        <end position="392"/>
    </location>
</feature>
<comment type="caution">
    <text evidence="10">The sequence shown here is derived from an EMBL/GenBank/DDBJ whole genome shotgun (WGS) entry which is preliminary data.</text>
</comment>
<reference evidence="10" key="1">
    <citation type="submission" date="2019-03" db="EMBL/GenBank/DDBJ databases">
        <title>Single cell metagenomics reveals metabolic interactions within the superorganism composed of flagellate Streblomastix strix and complex community of Bacteroidetes bacteria on its surface.</title>
        <authorList>
            <person name="Treitli S.C."/>
            <person name="Kolisko M."/>
            <person name="Husnik F."/>
            <person name="Keeling P."/>
            <person name="Hampl V."/>
        </authorList>
    </citation>
    <scope>NUCLEOTIDE SEQUENCE</scope>
    <source>
        <strain evidence="10">STM</strain>
    </source>
</reference>
<dbReference type="InterPro" id="IPR006153">
    <property type="entry name" value="Cation/H_exchanger_TM"/>
</dbReference>
<dbReference type="GO" id="GO:0016020">
    <property type="term" value="C:membrane"/>
    <property type="evidence" value="ECO:0007669"/>
    <property type="project" value="UniProtKB-SubCell"/>
</dbReference>
<evidence type="ECO:0000259" key="9">
    <source>
        <dbReference type="Pfam" id="PF00999"/>
    </source>
</evidence>
<dbReference type="GO" id="GO:0015297">
    <property type="term" value="F:antiporter activity"/>
    <property type="evidence" value="ECO:0007669"/>
    <property type="project" value="UniProtKB-KW"/>
</dbReference>
<keyword evidence="2" id="KW-0813">Transport</keyword>
<dbReference type="EMBL" id="SNRY01001734">
    <property type="protein sequence ID" value="KAA6328907.1"/>
    <property type="molecule type" value="Genomic_DNA"/>
</dbReference>
<accession>A0A5J4R429</accession>
<feature type="transmembrane region" description="Helical" evidence="8">
    <location>
        <begin position="42"/>
        <end position="60"/>
    </location>
</feature>
<keyword evidence="5 8" id="KW-1133">Transmembrane helix</keyword>
<feature type="transmembrane region" description="Helical" evidence="8">
    <location>
        <begin position="242"/>
        <end position="262"/>
    </location>
</feature>
<feature type="transmembrane region" description="Helical" evidence="8">
    <location>
        <begin position="18"/>
        <end position="35"/>
    </location>
</feature>
<dbReference type="PANTHER" id="PTHR43562">
    <property type="entry name" value="NAPA-TYPE SODIUM/HYDROGEN ANTIPORTER"/>
    <property type="match status" value="1"/>
</dbReference>
<feature type="transmembrane region" description="Helical" evidence="8">
    <location>
        <begin position="122"/>
        <end position="144"/>
    </location>
</feature>
<name>A0A5J4R429_9ZZZZ</name>
<organism evidence="10">
    <name type="scientific">termite gut metagenome</name>
    <dbReference type="NCBI Taxonomy" id="433724"/>
    <lineage>
        <taxon>unclassified sequences</taxon>
        <taxon>metagenomes</taxon>
        <taxon>organismal metagenomes</taxon>
    </lineage>
</organism>
<dbReference type="PANTHER" id="PTHR43562:SF4">
    <property type="entry name" value="NA(+)_H(+) ANTIPORTER NHAS5"/>
    <property type="match status" value="1"/>
</dbReference>
<evidence type="ECO:0000256" key="4">
    <source>
        <dbReference type="ARBA" id="ARBA00022692"/>
    </source>
</evidence>